<protein>
    <submittedName>
        <fullName evidence="7">T9SS C-terminal target domain-containing protein</fullName>
    </submittedName>
</protein>
<evidence type="ECO:0000313" key="8">
    <source>
        <dbReference type="Proteomes" id="UP000244193"/>
    </source>
</evidence>
<evidence type="ECO:0000313" key="7">
    <source>
        <dbReference type="EMBL" id="AWA30561.1"/>
    </source>
</evidence>
<dbReference type="Proteomes" id="UP000244193">
    <property type="component" value="Chromosome"/>
</dbReference>
<proteinExistence type="predicted"/>
<dbReference type="RefSeq" id="WP_108371637.1">
    <property type="nucleotide sequence ID" value="NZ_CP028811.1"/>
</dbReference>
<reference evidence="7 8" key="1">
    <citation type="submission" date="2018-04" db="EMBL/GenBank/DDBJ databases">
        <title>Genome sequencing of Flavobacterium sp. HYN0048.</title>
        <authorList>
            <person name="Yi H."/>
            <person name="Baek C."/>
        </authorList>
    </citation>
    <scope>NUCLEOTIDE SEQUENCE [LARGE SCALE GENOMIC DNA]</scope>
    <source>
        <strain evidence="7 8">HYN0048</strain>
    </source>
</reference>
<feature type="domain" description="DUF7619" evidence="6">
    <location>
        <begin position="613"/>
        <end position="743"/>
    </location>
</feature>
<name>A0A2S0RHF6_9FLAO</name>
<evidence type="ECO:0000259" key="6">
    <source>
        <dbReference type="Pfam" id="PF24595"/>
    </source>
</evidence>
<dbReference type="InterPro" id="IPR047589">
    <property type="entry name" value="DUF11_rpt"/>
</dbReference>
<dbReference type="InterPro" id="IPR055353">
    <property type="entry name" value="DUF7619"/>
</dbReference>
<keyword evidence="2 4" id="KW-0732">Signal</keyword>
<accession>A0A2S0RHF6</accession>
<evidence type="ECO:0000256" key="3">
    <source>
        <dbReference type="ARBA" id="ARBA00022737"/>
    </source>
</evidence>
<feature type="domain" description="Secretion system C-terminal sorting" evidence="5">
    <location>
        <begin position="761"/>
        <end position="830"/>
    </location>
</feature>
<keyword evidence="8" id="KW-1185">Reference proteome</keyword>
<dbReference type="KEGG" id="fmg:HYN48_10930"/>
<dbReference type="NCBIfam" id="TIGR01451">
    <property type="entry name" value="B_ant_repeat"/>
    <property type="match status" value="1"/>
</dbReference>
<dbReference type="InterPro" id="IPR032675">
    <property type="entry name" value="LRR_dom_sf"/>
</dbReference>
<dbReference type="AlphaFoldDB" id="A0A2S0RHF6"/>
<evidence type="ECO:0000256" key="1">
    <source>
        <dbReference type="ARBA" id="ARBA00022614"/>
    </source>
</evidence>
<evidence type="ECO:0000259" key="5">
    <source>
        <dbReference type="Pfam" id="PF18962"/>
    </source>
</evidence>
<dbReference type="InterPro" id="IPR052574">
    <property type="entry name" value="CDIRP"/>
</dbReference>
<evidence type="ECO:0000256" key="4">
    <source>
        <dbReference type="SAM" id="SignalP"/>
    </source>
</evidence>
<evidence type="ECO:0000256" key="2">
    <source>
        <dbReference type="ARBA" id="ARBA00022729"/>
    </source>
</evidence>
<dbReference type="PANTHER" id="PTHR47566">
    <property type="match status" value="1"/>
</dbReference>
<dbReference type="SUPFAM" id="SSF52058">
    <property type="entry name" value="L domain-like"/>
    <property type="match status" value="1"/>
</dbReference>
<dbReference type="PANTHER" id="PTHR47566:SF1">
    <property type="entry name" value="PROTEIN NUD1"/>
    <property type="match status" value="1"/>
</dbReference>
<dbReference type="GO" id="GO:0035591">
    <property type="term" value="F:signaling adaptor activity"/>
    <property type="evidence" value="ECO:0007669"/>
    <property type="project" value="TreeGrafter"/>
</dbReference>
<dbReference type="OrthoDB" id="1110367at2"/>
<feature type="signal peptide" evidence="4">
    <location>
        <begin position="1"/>
        <end position="17"/>
    </location>
</feature>
<sequence length="833" mass="91056">MKKHYLLLMLAFAGVQAQVINIADTAFAARLALSSINNDIARNEANLPIHIDADYDGQITVTEAQAVYFLNVDSLNFTESEKISDLSGIEYFTNLGTLKCSYNNLTALNLAALSNLKILYCNNNHLTTLDVMALSGLETLYCHTNDMTNIQVAGLHNLLQLVCYSNPLTALDMTGLTSISQILISHTAITSLDLTPYPTLAYIGCEDGILTSLNLSGLSNITTLSCKGNQLTSLDIGASWYHLFEINISNNLFTQFDVSSFQHLSHFYCDNNFLTELHFYNEGQGSSSITNLSCTNNLFTKLDLSSIRPNGLISNSVKFDNNPLLEWVNLKNGNYNPFPTLENLPSLRYICVDANETDDMIGTNFPIYNITNCEVNTYCSFTPGGTYYQIAAANTLDSNANGCDAGDLNIPAMKLNLTSGSTTTQVIAAANSLFSIPVSQGTYQVAPVLEHPEYFTVSPTSASVGFPAQASPYNLQFCIAPAGNRNDLEIILLPIGDAIPGFDIHYKVIVNNTGNTSQSAHVEFHFENDLMHLVNVQPTAADNEGSLSWSVNLVPFEKKEFMVQFNLNTPTDTPPVNGNTILHFNAVATSDATDETPQNNTAQLEQPVFNSFDPNDKICLEGDAITPDIVGKELHYRIRFENTGNAPAQNIVVKDVIDTAKFDVTTLIPLDGSHPFTTRITGDQAEFLFENINLPFDDANNDGYILFKIKTKPTLTLGSTISNTASIYFDYNFPIVTNTAVTTMAIPLSTDENENAFGFALYPNPVKDVLNIASKVTADIDSIVIYNMLGQEVTKAIPAVGDYSIDVSRLPVGEYVLKVISNTGTWSSKFLKG</sequence>
<dbReference type="Gene3D" id="3.80.10.10">
    <property type="entry name" value="Ribonuclease Inhibitor"/>
    <property type="match status" value="1"/>
</dbReference>
<dbReference type="Pfam" id="PF18962">
    <property type="entry name" value="Por_Secre_tail"/>
    <property type="match status" value="1"/>
</dbReference>
<dbReference type="EMBL" id="CP028811">
    <property type="protein sequence ID" value="AWA30561.1"/>
    <property type="molecule type" value="Genomic_DNA"/>
</dbReference>
<keyword evidence="3" id="KW-0677">Repeat</keyword>
<dbReference type="InterPro" id="IPR026444">
    <property type="entry name" value="Secre_tail"/>
</dbReference>
<keyword evidence="1" id="KW-0433">Leucine-rich repeat</keyword>
<gene>
    <name evidence="7" type="ORF">HYN48_10930</name>
</gene>
<dbReference type="Pfam" id="PF24595">
    <property type="entry name" value="DUF7619"/>
    <property type="match status" value="1"/>
</dbReference>
<organism evidence="7 8">
    <name type="scientific">Flavobacterium magnum</name>
    <dbReference type="NCBI Taxonomy" id="2162713"/>
    <lineage>
        <taxon>Bacteria</taxon>
        <taxon>Pseudomonadati</taxon>
        <taxon>Bacteroidota</taxon>
        <taxon>Flavobacteriia</taxon>
        <taxon>Flavobacteriales</taxon>
        <taxon>Flavobacteriaceae</taxon>
        <taxon>Flavobacterium</taxon>
    </lineage>
</organism>
<feature type="chain" id="PRO_5015740274" evidence="4">
    <location>
        <begin position="18"/>
        <end position="833"/>
    </location>
</feature>
<dbReference type="NCBIfam" id="TIGR04183">
    <property type="entry name" value="Por_Secre_tail"/>
    <property type="match status" value="1"/>
</dbReference>